<reference evidence="2" key="1">
    <citation type="submission" date="2015-09" db="EMBL/GenBank/DDBJ databases">
        <authorList>
            <consortium name="Pathogen Informatics"/>
        </authorList>
    </citation>
    <scope>NUCLEOTIDE SEQUENCE</scope>
    <source>
        <strain evidence="2">2789STDY5834896</strain>
    </source>
</reference>
<evidence type="ECO:0000313" key="2">
    <source>
        <dbReference type="EMBL" id="SCJ62220.1"/>
    </source>
</evidence>
<organism evidence="2">
    <name type="scientific">uncultured Anaerotruncus sp</name>
    <dbReference type="NCBI Taxonomy" id="905011"/>
    <lineage>
        <taxon>Bacteria</taxon>
        <taxon>Bacillati</taxon>
        <taxon>Bacillota</taxon>
        <taxon>Clostridia</taxon>
        <taxon>Eubacteriales</taxon>
        <taxon>Oscillospiraceae</taxon>
        <taxon>Anaerotruncus</taxon>
        <taxon>environmental samples</taxon>
    </lineage>
</organism>
<dbReference type="EMBL" id="FMHG01000001">
    <property type="protein sequence ID" value="SCJ62220.1"/>
    <property type="molecule type" value="Genomic_DNA"/>
</dbReference>
<feature type="region of interest" description="Disordered" evidence="1">
    <location>
        <begin position="76"/>
        <end position="101"/>
    </location>
</feature>
<sequence length="218" mass="23605">MLAKLQLDISSDTICIRMEGEDQFVQTVLDDLRTSGLGALEKAATYGDTSGISAVGNDLPDQKDPAALFPEIHASTSSITEDPSPELDTAAQGNSSPIYGRKKSHAAAKPQLVDGLDVSVNGGHISLPDYLRGQRLRTRFDTLVAIMAYLRNVYGFHGTITADVVYTAWYQLDSSVDRVKGCIYDACRPKCGYLRAVGGGYELTEKGERRAQQLQSGK</sequence>
<proteinExistence type="predicted"/>
<gene>
    <name evidence="2" type="ORF">SAMEA3545359_01103</name>
</gene>
<protein>
    <submittedName>
        <fullName evidence="2">Uncharacterized protein</fullName>
    </submittedName>
</protein>
<dbReference type="AlphaFoldDB" id="A0A1C6HYB7"/>
<name>A0A1C6HYB7_9FIRM</name>
<evidence type="ECO:0000256" key="1">
    <source>
        <dbReference type="SAM" id="MobiDB-lite"/>
    </source>
</evidence>
<accession>A0A1C6HYB7</accession>